<gene>
    <name evidence="3" type="ORF">VW35_18410</name>
</gene>
<proteinExistence type="predicted"/>
<evidence type="ECO:0000313" key="4">
    <source>
        <dbReference type="Proteomes" id="UP000033514"/>
    </source>
</evidence>
<keyword evidence="1" id="KW-0812">Transmembrane</keyword>
<dbReference type="PATRIC" id="fig|361041.3.peg.3095"/>
<dbReference type="OrthoDB" id="7349713at2"/>
<dbReference type="EMBL" id="LAJG01000042">
    <property type="protein sequence ID" value="KKB76720.1"/>
    <property type="molecule type" value="Genomic_DNA"/>
</dbReference>
<dbReference type="InterPro" id="IPR012495">
    <property type="entry name" value="TadE-like_dom"/>
</dbReference>
<dbReference type="Proteomes" id="UP000033514">
    <property type="component" value="Unassembled WGS sequence"/>
</dbReference>
<accession>A0A0F5L3D0</accession>
<evidence type="ECO:0000259" key="2">
    <source>
        <dbReference type="Pfam" id="PF07811"/>
    </source>
</evidence>
<organism evidence="3 4">
    <name type="scientific">Devosia soli</name>
    <dbReference type="NCBI Taxonomy" id="361041"/>
    <lineage>
        <taxon>Bacteria</taxon>
        <taxon>Pseudomonadati</taxon>
        <taxon>Pseudomonadota</taxon>
        <taxon>Alphaproteobacteria</taxon>
        <taxon>Hyphomicrobiales</taxon>
        <taxon>Devosiaceae</taxon>
        <taxon>Devosia</taxon>
    </lineage>
</organism>
<dbReference type="RefSeq" id="WP_046144502.1">
    <property type="nucleotide sequence ID" value="NZ_LAJG01000042.1"/>
</dbReference>
<protein>
    <recommendedName>
        <fullName evidence="2">TadE-like domain-containing protein</fullName>
    </recommendedName>
</protein>
<sequence length="176" mass="19417">MAGRNWANFGRDTRGATAVEFAILAPIFFAVLAAILQTALSFFAAQVLESAMNDTSRAIRTGEALREGWSVADFKDNICDRVYGLFGACDDLHVDVRQINSFADATISVPLDRTCTKSCTWTEPDRWTPGNASSVMLVQVYYRYPVVLNFGISGAADLPENKRLMSSATIFRNEPF</sequence>
<feature type="transmembrane region" description="Helical" evidence="1">
    <location>
        <begin position="21"/>
        <end position="45"/>
    </location>
</feature>
<keyword evidence="1" id="KW-1133">Transmembrane helix</keyword>
<keyword evidence="4" id="KW-1185">Reference proteome</keyword>
<dbReference type="AlphaFoldDB" id="A0A0F5L3D0"/>
<reference evidence="3 4" key="1">
    <citation type="submission" date="2015-03" db="EMBL/GenBank/DDBJ databases">
        <authorList>
            <person name="Hassan Y.I."/>
            <person name="Lepp D."/>
            <person name="Zhou T."/>
        </authorList>
    </citation>
    <scope>NUCLEOTIDE SEQUENCE [LARGE SCALE GENOMIC DNA]</scope>
    <source>
        <strain evidence="3 4">GH2-10</strain>
    </source>
</reference>
<name>A0A0F5L3D0_9HYPH</name>
<feature type="domain" description="TadE-like" evidence="2">
    <location>
        <begin position="15"/>
        <end position="57"/>
    </location>
</feature>
<keyword evidence="1" id="KW-0472">Membrane</keyword>
<comment type="caution">
    <text evidence="3">The sequence shown here is derived from an EMBL/GenBank/DDBJ whole genome shotgun (WGS) entry which is preliminary data.</text>
</comment>
<evidence type="ECO:0000256" key="1">
    <source>
        <dbReference type="SAM" id="Phobius"/>
    </source>
</evidence>
<evidence type="ECO:0000313" key="3">
    <source>
        <dbReference type="EMBL" id="KKB76720.1"/>
    </source>
</evidence>
<dbReference type="Pfam" id="PF07811">
    <property type="entry name" value="TadE"/>
    <property type="match status" value="1"/>
</dbReference>
<dbReference type="STRING" id="361041.VW35_18410"/>